<dbReference type="InterPro" id="IPR038765">
    <property type="entry name" value="Papain-like_cys_pep_sf"/>
</dbReference>
<keyword evidence="1" id="KW-0812">Transmembrane</keyword>
<feature type="transmembrane region" description="Helical" evidence="1">
    <location>
        <begin position="200"/>
        <end position="217"/>
    </location>
</feature>
<feature type="transmembrane region" description="Helical" evidence="1">
    <location>
        <begin position="70"/>
        <end position="88"/>
    </location>
</feature>
<reference evidence="3 4" key="1">
    <citation type="journal article" date="2009" name="Int. J. Syst. Evol. Microbiol.">
        <title>Paenibacillus contaminans sp. nov., isolated from a contaminated laboratory plate.</title>
        <authorList>
            <person name="Chou J.H."/>
            <person name="Lee J.H."/>
            <person name="Lin M.C."/>
            <person name="Chang P.S."/>
            <person name="Arun A.B."/>
            <person name="Young C.C."/>
            <person name="Chen W.M."/>
        </authorList>
    </citation>
    <scope>NUCLEOTIDE SEQUENCE [LARGE SCALE GENOMIC DNA]</scope>
    <source>
        <strain evidence="3 4">CKOBP-6</strain>
    </source>
</reference>
<feature type="transmembrane region" description="Helical" evidence="1">
    <location>
        <begin position="178"/>
        <end position="194"/>
    </location>
</feature>
<evidence type="ECO:0000313" key="4">
    <source>
        <dbReference type="Proteomes" id="UP000250369"/>
    </source>
</evidence>
<comment type="caution">
    <text evidence="3">The sequence shown here is derived from an EMBL/GenBank/DDBJ whole genome shotgun (WGS) entry which is preliminary data.</text>
</comment>
<dbReference type="RefSeq" id="WP_113035139.1">
    <property type="nucleotide sequence ID" value="NZ_QMFB01000027.1"/>
</dbReference>
<dbReference type="InterPro" id="IPR052901">
    <property type="entry name" value="Bact_TGase-like"/>
</dbReference>
<organism evidence="3 4">
    <name type="scientific">Paenibacillus contaminans</name>
    <dbReference type="NCBI Taxonomy" id="450362"/>
    <lineage>
        <taxon>Bacteria</taxon>
        <taxon>Bacillati</taxon>
        <taxon>Bacillota</taxon>
        <taxon>Bacilli</taxon>
        <taxon>Bacillales</taxon>
        <taxon>Paenibacillaceae</taxon>
        <taxon>Paenibacillus</taxon>
    </lineage>
</organism>
<feature type="transmembrane region" description="Helical" evidence="1">
    <location>
        <begin position="46"/>
        <end position="64"/>
    </location>
</feature>
<sequence>MRRTELERSASGIAAARAAGATQAAEAEPRAACASPAGERSWLREGAAALLLFMLLREWLLPIAELSEANTQQVIGPLLTAIGIFLLADWLRLHWLPGAVLKLLAAWLCVGWLYDWGAVISFRWPADYAAASLQDFEAALRGDPGSIGGENRTLLFLGGWALLAGVIQSVFTYRKQSLWFVLLTLLYLIVLQLWPGLDTTAAIVRALLLGLLLTALLQLPRIERMFGAGSGTAGWPFGWIAIAVVLAGVSAGIGMSAAGTEQRTVEPLSMESWERLFDRIGHGAAGRALSAFTDSGAAIAAKAGYGNDDTRLGYPLRTDDGIAFIARTTQPTYWRGESKSVYTGQGWIGLDDETELQPYQNQAQPEVAAAGSAEERLTAASQTNGGGAGTILQEVLLNRGSRSDQLFAGGSIASVGPMIADSGKIIKADSLFMNMRSGRYVTRNGVDPLAYYKLEVAPPISDAQRLRSETADYPPDIRAAYLQLPDSLPKRVSELASAAAASAGNAYDRASAISAYLKTHYTYSLDKPKVPAGREDFVDSFLFEQKVGYCDHFSTAMVVMLRSIGIPARWVKGYAPGELSPAGDMPLMQHAAASNAMEAALTADAAAGRTFYQATVRNRNAHSWVEVYFPESGWVPFEPTPGFAGAASQGNDVSDMKPVSVAPETGSAEPGTWLERLQRFGSGLEKRASLETAPLAGFLRDRAKLIAAGLALLAALALLVWLLRKRLAVWLLLRSLRRNQRGPEHLQRTLDKLWLRLFRKFGGRRPDETIREYVLSRTGLENDRREALFELARLYEAVRYDARPARTLPKPRIEELWNKLNGGGAESRKP</sequence>
<feature type="transmembrane region" description="Helical" evidence="1">
    <location>
        <begin position="153"/>
        <end position="171"/>
    </location>
</feature>
<dbReference type="Gene3D" id="3.10.620.30">
    <property type="match status" value="1"/>
</dbReference>
<keyword evidence="1" id="KW-0472">Membrane</keyword>
<evidence type="ECO:0000259" key="2">
    <source>
        <dbReference type="SMART" id="SM00460"/>
    </source>
</evidence>
<feature type="domain" description="Transglutaminase-like" evidence="2">
    <location>
        <begin position="542"/>
        <end position="641"/>
    </location>
</feature>
<feature type="transmembrane region" description="Helical" evidence="1">
    <location>
        <begin position="237"/>
        <end position="258"/>
    </location>
</feature>
<dbReference type="PANTHER" id="PTHR42736">
    <property type="entry name" value="PROTEIN-GLUTAMINE GAMMA-GLUTAMYLTRANSFERASE"/>
    <property type="match status" value="1"/>
</dbReference>
<dbReference type="SUPFAM" id="SSF54001">
    <property type="entry name" value="Cysteine proteinases"/>
    <property type="match status" value="1"/>
</dbReference>
<dbReference type="AlphaFoldDB" id="A0A329M3B5"/>
<dbReference type="Pfam" id="PF01841">
    <property type="entry name" value="Transglut_core"/>
    <property type="match status" value="1"/>
</dbReference>
<dbReference type="Proteomes" id="UP000250369">
    <property type="component" value="Unassembled WGS sequence"/>
</dbReference>
<evidence type="ECO:0000256" key="1">
    <source>
        <dbReference type="SAM" id="Phobius"/>
    </source>
</evidence>
<dbReference type="InterPro" id="IPR002931">
    <property type="entry name" value="Transglutaminase-like"/>
</dbReference>
<name>A0A329M3B5_9BACL</name>
<feature type="transmembrane region" description="Helical" evidence="1">
    <location>
        <begin position="95"/>
        <end position="114"/>
    </location>
</feature>
<proteinExistence type="predicted"/>
<evidence type="ECO:0000313" key="3">
    <source>
        <dbReference type="EMBL" id="RAV14230.1"/>
    </source>
</evidence>
<gene>
    <name evidence="3" type="ORF">DQG23_32205</name>
</gene>
<dbReference type="EMBL" id="QMFB01000027">
    <property type="protein sequence ID" value="RAV14230.1"/>
    <property type="molecule type" value="Genomic_DNA"/>
</dbReference>
<dbReference type="OrthoDB" id="9804872at2"/>
<keyword evidence="4" id="KW-1185">Reference proteome</keyword>
<dbReference type="SMART" id="SM00460">
    <property type="entry name" value="TGc"/>
    <property type="match status" value="1"/>
</dbReference>
<dbReference type="PANTHER" id="PTHR42736:SF1">
    <property type="entry name" value="PROTEIN-GLUTAMINE GAMMA-GLUTAMYLTRANSFERASE"/>
    <property type="match status" value="1"/>
</dbReference>
<protein>
    <recommendedName>
        <fullName evidence="2">Transglutaminase-like domain-containing protein</fullName>
    </recommendedName>
</protein>
<keyword evidence="1" id="KW-1133">Transmembrane helix</keyword>
<feature type="transmembrane region" description="Helical" evidence="1">
    <location>
        <begin position="705"/>
        <end position="723"/>
    </location>
</feature>
<accession>A0A329M3B5</accession>